<dbReference type="AlphaFoldDB" id="A0A0E9XEF7"/>
<reference evidence="2" key="2">
    <citation type="journal article" date="2015" name="Fish Shellfish Immunol.">
        <title>Early steps in the European eel (Anguilla anguilla)-Vibrio vulnificus interaction in the gills: Role of the RtxA13 toxin.</title>
        <authorList>
            <person name="Callol A."/>
            <person name="Pajuelo D."/>
            <person name="Ebbesson L."/>
            <person name="Teles M."/>
            <person name="MacKenzie S."/>
            <person name="Amaro C."/>
        </authorList>
    </citation>
    <scope>NUCLEOTIDE SEQUENCE</scope>
</reference>
<evidence type="ECO:0000313" key="2">
    <source>
        <dbReference type="EMBL" id="JAI01015.1"/>
    </source>
</evidence>
<reference evidence="2" key="1">
    <citation type="submission" date="2014-11" db="EMBL/GenBank/DDBJ databases">
        <authorList>
            <person name="Amaro Gonzalez C."/>
        </authorList>
    </citation>
    <scope>NUCLEOTIDE SEQUENCE</scope>
</reference>
<evidence type="ECO:0000256" key="1">
    <source>
        <dbReference type="SAM" id="Phobius"/>
    </source>
</evidence>
<name>A0A0E9XEF7_ANGAN</name>
<organism evidence="2">
    <name type="scientific">Anguilla anguilla</name>
    <name type="common">European freshwater eel</name>
    <name type="synonym">Muraena anguilla</name>
    <dbReference type="NCBI Taxonomy" id="7936"/>
    <lineage>
        <taxon>Eukaryota</taxon>
        <taxon>Metazoa</taxon>
        <taxon>Chordata</taxon>
        <taxon>Craniata</taxon>
        <taxon>Vertebrata</taxon>
        <taxon>Euteleostomi</taxon>
        <taxon>Actinopterygii</taxon>
        <taxon>Neopterygii</taxon>
        <taxon>Teleostei</taxon>
        <taxon>Anguilliformes</taxon>
        <taxon>Anguillidae</taxon>
        <taxon>Anguilla</taxon>
    </lineage>
</organism>
<proteinExistence type="predicted"/>
<keyword evidence="1" id="KW-0812">Transmembrane</keyword>
<feature type="transmembrane region" description="Helical" evidence="1">
    <location>
        <begin position="21"/>
        <end position="40"/>
    </location>
</feature>
<keyword evidence="1" id="KW-0472">Membrane</keyword>
<accession>A0A0E9XEF7</accession>
<dbReference type="EMBL" id="GBXM01007563">
    <property type="protein sequence ID" value="JAI01015.1"/>
    <property type="molecule type" value="Transcribed_RNA"/>
</dbReference>
<sequence>MCWSTEPKQQKLCHCPNTYELRCAFRFLIYILILCLLYGGPVTERCLSDQFNPSNFSLTKHCLSFH</sequence>
<keyword evidence="1" id="KW-1133">Transmembrane helix</keyword>
<protein>
    <submittedName>
        <fullName evidence="2">Uncharacterized protein</fullName>
    </submittedName>
</protein>